<evidence type="ECO:0000313" key="9">
    <source>
        <dbReference type="EMBL" id="KAF5223151.1"/>
    </source>
</evidence>
<keyword evidence="7" id="KW-1133">Transmembrane helix</keyword>
<evidence type="ECO:0000256" key="1">
    <source>
        <dbReference type="ARBA" id="ARBA00022468"/>
    </source>
</evidence>
<dbReference type="InterPro" id="IPR051718">
    <property type="entry name" value="ARF_GTPase-activating"/>
</dbReference>
<dbReference type="AlphaFoldDB" id="A0A7J6Y8R2"/>
<dbReference type="Pfam" id="PF01412">
    <property type="entry name" value="ArfGap"/>
    <property type="match status" value="1"/>
</dbReference>
<keyword evidence="7" id="KW-0812">Transmembrane</keyword>
<proteinExistence type="predicted"/>
<feature type="region of interest" description="Disordered" evidence="6">
    <location>
        <begin position="411"/>
        <end position="484"/>
    </location>
</feature>
<dbReference type="CDD" id="cd08204">
    <property type="entry name" value="ArfGap"/>
    <property type="match status" value="1"/>
</dbReference>
<dbReference type="EMBL" id="JABDHM010000021">
    <property type="protein sequence ID" value="KAF5223151.1"/>
    <property type="molecule type" value="Genomic_DNA"/>
</dbReference>
<evidence type="ECO:0000313" key="10">
    <source>
        <dbReference type="Proteomes" id="UP000583944"/>
    </source>
</evidence>
<evidence type="ECO:0000256" key="6">
    <source>
        <dbReference type="SAM" id="MobiDB-lite"/>
    </source>
</evidence>
<dbReference type="InterPro" id="IPR037278">
    <property type="entry name" value="ARFGAP/RecO"/>
</dbReference>
<dbReference type="FunFam" id="1.10.220.150:FF:000009">
    <property type="entry name" value="stromal membrane-associated protein 1 isoform X1"/>
    <property type="match status" value="1"/>
</dbReference>
<dbReference type="Proteomes" id="UP000583944">
    <property type="component" value="Unassembled WGS sequence"/>
</dbReference>
<dbReference type="Gene3D" id="1.10.220.150">
    <property type="entry name" value="Arf GTPase activating protein"/>
    <property type="match status" value="1"/>
</dbReference>
<feature type="region of interest" description="Disordered" evidence="6">
    <location>
        <begin position="279"/>
        <end position="303"/>
    </location>
</feature>
<evidence type="ECO:0000256" key="5">
    <source>
        <dbReference type="PROSITE-ProRule" id="PRU00288"/>
    </source>
</evidence>
<dbReference type="PRINTS" id="PR00405">
    <property type="entry name" value="REVINTRACTNG"/>
</dbReference>
<dbReference type="SUPFAM" id="SSF57863">
    <property type="entry name" value="ArfGap/RecO-like zinc finger"/>
    <property type="match status" value="1"/>
</dbReference>
<dbReference type="GO" id="GO:0008270">
    <property type="term" value="F:zinc ion binding"/>
    <property type="evidence" value="ECO:0007669"/>
    <property type="project" value="UniProtKB-KW"/>
</dbReference>
<dbReference type="InterPro" id="IPR001164">
    <property type="entry name" value="ArfGAP_dom"/>
</dbReference>
<accession>A0A7J6Y8R2</accession>
<dbReference type="PANTHER" id="PTHR45705">
    <property type="entry name" value="FI20236P1"/>
    <property type="match status" value="1"/>
</dbReference>
<reference evidence="9 10" key="1">
    <citation type="journal article" date="2019" name="Genome Biol. Evol.">
        <title>Nanopore Sequencing Significantly Improves Genome Assembly of the Protozoan Parasite Trypanosoma cruzi.</title>
        <authorList>
            <person name="Diaz-Viraque F."/>
            <person name="Pita S."/>
            <person name="Greif G."/>
            <person name="de Souza R.C.M."/>
            <person name="Iraola G."/>
            <person name="Robello C."/>
        </authorList>
    </citation>
    <scope>NUCLEOTIDE SEQUENCE [LARGE SCALE GENOMIC DNA]</scope>
    <source>
        <strain evidence="9 10">Berenice</strain>
    </source>
</reference>
<keyword evidence="3 5" id="KW-0863">Zinc-finger</keyword>
<evidence type="ECO:0000259" key="8">
    <source>
        <dbReference type="PROSITE" id="PS50115"/>
    </source>
</evidence>
<evidence type="ECO:0000256" key="2">
    <source>
        <dbReference type="ARBA" id="ARBA00022723"/>
    </source>
</evidence>
<keyword evidence="1" id="KW-0343">GTPase activation</keyword>
<feature type="domain" description="Arf-GAP" evidence="8">
    <location>
        <begin position="123"/>
        <end position="244"/>
    </location>
</feature>
<dbReference type="VEuPathDB" id="TriTrypDB:ECC02_003690"/>
<feature type="transmembrane region" description="Helical" evidence="7">
    <location>
        <begin position="12"/>
        <end position="30"/>
    </location>
</feature>
<feature type="compositionally biased region" description="Basic and acidic residues" evidence="6">
    <location>
        <begin position="413"/>
        <end position="425"/>
    </location>
</feature>
<dbReference type="PANTHER" id="PTHR45705:SF1">
    <property type="entry name" value="FI20236P1"/>
    <property type="match status" value="1"/>
</dbReference>
<dbReference type="SMART" id="SM00105">
    <property type="entry name" value="ArfGap"/>
    <property type="match status" value="1"/>
</dbReference>
<dbReference type="PROSITE" id="PS50115">
    <property type="entry name" value="ARFGAP"/>
    <property type="match status" value="1"/>
</dbReference>
<protein>
    <recommendedName>
        <fullName evidence="8">Arf-GAP domain-containing protein</fullName>
    </recommendedName>
</protein>
<gene>
    <name evidence="9" type="ORF">ECC02_003690</name>
</gene>
<evidence type="ECO:0000256" key="4">
    <source>
        <dbReference type="ARBA" id="ARBA00022833"/>
    </source>
</evidence>
<keyword evidence="7" id="KW-0472">Membrane</keyword>
<keyword evidence="2" id="KW-0479">Metal-binding</keyword>
<sequence>MALNGEERPAENSVVFEYCLFFFFFFVGGGKEGRGLVGILRCWYVCVVTECQPFFFFFGSFILFLIIYEMKLLLLFSFLFFFIFIFFFNSCRRVTGSVYRKVLTNAFMASISNQSKEMRERHRRMLCELLRLEENQECMDCQARNPMWASTNLGIFICLRCSGLHRQLGVHVSKVKSCTMDLWEPEQVAFMRAMGNGKAKMIWEATLPADYVKPSEKEDSGMLLKWIQIKYEKKRFYKPLEDPAEKKLAATSEMTSKRAIDLGGMQIRTRRLKKEEVLKRQSQECLGDSQKEQGERQSSSQMSPELEQLLMTFNANSELGASNRDIVSDIFGISPSAVQEHQRGGGFDVILGTSNTIERDLFETPSCFTTHNTAANTVSAGTSGMPSDSERCAKAIYDILDDFFSSTGVSAQRQEEAVEEPRDGSRLFSSPPRANGCTVGTRFDPFERVFSTPPPPPSEKYSNEQQHLLFPGGGTVDGDQPTLS</sequence>
<evidence type="ECO:0000256" key="7">
    <source>
        <dbReference type="SAM" id="Phobius"/>
    </source>
</evidence>
<dbReference type="VEuPathDB" id="TriTrypDB:BCY84_18337"/>
<dbReference type="GO" id="GO:0005737">
    <property type="term" value="C:cytoplasm"/>
    <property type="evidence" value="ECO:0007669"/>
    <property type="project" value="TreeGrafter"/>
</dbReference>
<dbReference type="GO" id="GO:0005096">
    <property type="term" value="F:GTPase activator activity"/>
    <property type="evidence" value="ECO:0007669"/>
    <property type="project" value="UniProtKB-KW"/>
</dbReference>
<comment type="caution">
    <text evidence="9">The sequence shown here is derived from an EMBL/GenBank/DDBJ whole genome shotgun (WGS) entry which is preliminary data.</text>
</comment>
<keyword evidence="4" id="KW-0862">Zinc</keyword>
<organism evidence="9 10">
    <name type="scientific">Trypanosoma cruzi</name>
    <dbReference type="NCBI Taxonomy" id="5693"/>
    <lineage>
        <taxon>Eukaryota</taxon>
        <taxon>Discoba</taxon>
        <taxon>Euglenozoa</taxon>
        <taxon>Kinetoplastea</taxon>
        <taxon>Metakinetoplastina</taxon>
        <taxon>Trypanosomatida</taxon>
        <taxon>Trypanosomatidae</taxon>
        <taxon>Trypanosoma</taxon>
        <taxon>Schizotrypanum</taxon>
    </lineage>
</organism>
<feature type="transmembrane region" description="Helical" evidence="7">
    <location>
        <begin position="73"/>
        <end position="91"/>
    </location>
</feature>
<dbReference type="InterPro" id="IPR038508">
    <property type="entry name" value="ArfGAP_dom_sf"/>
</dbReference>
<name>A0A7J6Y8R2_TRYCR</name>
<evidence type="ECO:0000256" key="3">
    <source>
        <dbReference type="ARBA" id="ARBA00022771"/>
    </source>
</evidence>
<feature type="transmembrane region" description="Helical" evidence="7">
    <location>
        <begin position="42"/>
        <end position="67"/>
    </location>
</feature>